<feature type="transmembrane region" description="Helical" evidence="8">
    <location>
        <begin position="287"/>
        <end position="309"/>
    </location>
</feature>
<sequence length="431" mass="45184">MSFRCQTRLRVMLGFVLAVFLLTVHAAVPASTYVGRGTSPDPNDNITVAVNVPSNSSDSLFFHFSAPAGQTWAAFGLGGQMKGALIFVTYAAKDGKNITLSPRLGTGHVMPQHTTSVQVDVLAGSGIVNGSFVINAKCTGCRSWSGGSVNTASTSQNMIWAVGPTGNLQSNDVAASISQHEGYDVFNLDFKSATGTAGVPVLNSSSTTVDDSPISGGHFHGGGGFHGFIMCLAFAIVFPAGYLLLRTIQKVWVHWAVQTFGLVVVCIGTAVGIAVSKRDNITPSLTSGHQILGLIICGLVLITWTVGFVGHSIYKKTGSPARIMIGHRILGPGTVFLGLVNGLVGLHFAGNHPGLAGFAIVSVAIAAGVVSVGIIFRRRKVRKEAMNTPAAVNFREGQTDPGHTAEQYPPPPYNHGGIPLQNYRNTGQVYA</sequence>
<dbReference type="SMART" id="SM00665">
    <property type="entry name" value="B561"/>
    <property type="match status" value="1"/>
</dbReference>
<keyword evidence="2" id="KW-0813">Transport</keyword>
<dbReference type="Pfam" id="PF16010">
    <property type="entry name" value="CDH-cyt"/>
    <property type="match status" value="1"/>
</dbReference>
<dbReference type="OrthoDB" id="19261at2759"/>
<evidence type="ECO:0000256" key="7">
    <source>
        <dbReference type="SAM" id="MobiDB-lite"/>
    </source>
</evidence>
<feature type="transmembrane region" description="Helical" evidence="8">
    <location>
        <begin position="225"/>
        <end position="245"/>
    </location>
</feature>
<evidence type="ECO:0000256" key="3">
    <source>
        <dbReference type="ARBA" id="ARBA00022692"/>
    </source>
</evidence>
<organism evidence="11 12">
    <name type="scientific">Capronia epimyces CBS 606.96</name>
    <dbReference type="NCBI Taxonomy" id="1182542"/>
    <lineage>
        <taxon>Eukaryota</taxon>
        <taxon>Fungi</taxon>
        <taxon>Dikarya</taxon>
        <taxon>Ascomycota</taxon>
        <taxon>Pezizomycotina</taxon>
        <taxon>Eurotiomycetes</taxon>
        <taxon>Chaetothyriomycetidae</taxon>
        <taxon>Chaetothyriales</taxon>
        <taxon>Herpotrichiellaceae</taxon>
        <taxon>Capronia</taxon>
    </lineage>
</organism>
<evidence type="ECO:0000256" key="9">
    <source>
        <dbReference type="SAM" id="SignalP"/>
    </source>
</evidence>
<dbReference type="Gene3D" id="2.60.40.1210">
    <property type="entry name" value="Cellobiose dehydrogenase, cytochrome domain"/>
    <property type="match status" value="1"/>
</dbReference>
<feature type="signal peptide" evidence="9">
    <location>
        <begin position="1"/>
        <end position="26"/>
    </location>
</feature>
<dbReference type="Proteomes" id="UP000019478">
    <property type="component" value="Unassembled WGS sequence"/>
</dbReference>
<evidence type="ECO:0000259" key="10">
    <source>
        <dbReference type="PROSITE" id="PS50836"/>
    </source>
</evidence>
<dbReference type="Pfam" id="PF03188">
    <property type="entry name" value="Cytochrom_B561"/>
    <property type="match status" value="1"/>
</dbReference>
<feature type="domain" description="DOMON" evidence="10">
    <location>
        <begin position="44"/>
        <end position="163"/>
    </location>
</feature>
<keyword evidence="3 8" id="KW-0812">Transmembrane</keyword>
<feature type="transmembrane region" description="Helical" evidence="8">
    <location>
        <begin position="329"/>
        <end position="349"/>
    </location>
</feature>
<evidence type="ECO:0000256" key="5">
    <source>
        <dbReference type="ARBA" id="ARBA00022989"/>
    </source>
</evidence>
<dbReference type="eggNOG" id="ENOG502SJ74">
    <property type="taxonomic scope" value="Eukaryota"/>
</dbReference>
<evidence type="ECO:0000256" key="4">
    <source>
        <dbReference type="ARBA" id="ARBA00022982"/>
    </source>
</evidence>
<dbReference type="GO" id="GO:0016020">
    <property type="term" value="C:membrane"/>
    <property type="evidence" value="ECO:0007669"/>
    <property type="project" value="UniProtKB-SubCell"/>
</dbReference>
<keyword evidence="12" id="KW-1185">Reference proteome</keyword>
<keyword evidence="9" id="KW-0732">Signal</keyword>
<protein>
    <recommendedName>
        <fullName evidence="10">DOMON domain-containing protein</fullName>
    </recommendedName>
</protein>
<feature type="chain" id="PRO_5004932007" description="DOMON domain-containing protein" evidence="9">
    <location>
        <begin position="27"/>
        <end position="431"/>
    </location>
</feature>
<dbReference type="GeneID" id="19174565"/>
<keyword evidence="6 8" id="KW-0472">Membrane</keyword>
<dbReference type="InterPro" id="IPR005018">
    <property type="entry name" value="DOMON_domain"/>
</dbReference>
<dbReference type="PANTHER" id="PTHR47797">
    <property type="entry name" value="DEHYDROGENASE, PUTATIVE (AFU_ORTHOLOGUE AFUA_8G05805)-RELATED"/>
    <property type="match status" value="1"/>
</dbReference>
<evidence type="ECO:0000256" key="1">
    <source>
        <dbReference type="ARBA" id="ARBA00004370"/>
    </source>
</evidence>
<dbReference type="RefSeq" id="XP_007738765.1">
    <property type="nucleotide sequence ID" value="XM_007740575.1"/>
</dbReference>
<proteinExistence type="predicted"/>
<dbReference type="STRING" id="1182542.W9XHN8"/>
<dbReference type="PANTHER" id="PTHR47797:SF1">
    <property type="entry name" value="CYTOCHROME B561 DOMAIN-CONTAINING PROTEIN-RELATED"/>
    <property type="match status" value="1"/>
</dbReference>
<evidence type="ECO:0000256" key="6">
    <source>
        <dbReference type="ARBA" id="ARBA00023136"/>
    </source>
</evidence>
<keyword evidence="4" id="KW-0249">Electron transport</keyword>
<evidence type="ECO:0000256" key="8">
    <source>
        <dbReference type="SAM" id="Phobius"/>
    </source>
</evidence>
<dbReference type="HOGENOM" id="CLU_031471_0_0_1"/>
<comment type="caution">
    <text evidence="11">The sequence shown here is derived from an EMBL/GenBank/DDBJ whole genome shotgun (WGS) entry which is preliminary data.</text>
</comment>
<dbReference type="SMART" id="SM00664">
    <property type="entry name" value="DoH"/>
    <property type="match status" value="1"/>
</dbReference>
<dbReference type="PROSITE" id="PS50836">
    <property type="entry name" value="DOMON"/>
    <property type="match status" value="1"/>
</dbReference>
<dbReference type="CDD" id="cd08760">
    <property type="entry name" value="Cyt_b561_FRRS1_like"/>
    <property type="match status" value="1"/>
</dbReference>
<gene>
    <name evidence="11" type="ORF">A1O3_10485</name>
</gene>
<dbReference type="AlphaFoldDB" id="W9XHN8"/>
<dbReference type="CDD" id="cd09630">
    <property type="entry name" value="CDH_like_cytochrome"/>
    <property type="match status" value="1"/>
</dbReference>
<name>W9XHN8_9EURO</name>
<evidence type="ECO:0000256" key="2">
    <source>
        <dbReference type="ARBA" id="ARBA00022448"/>
    </source>
</evidence>
<feature type="transmembrane region" description="Helical" evidence="8">
    <location>
        <begin position="252"/>
        <end position="275"/>
    </location>
</feature>
<feature type="region of interest" description="Disordered" evidence="7">
    <location>
        <begin position="394"/>
        <end position="421"/>
    </location>
</feature>
<reference evidence="11 12" key="1">
    <citation type="submission" date="2013-03" db="EMBL/GenBank/DDBJ databases">
        <title>The Genome Sequence of Capronia epimyces CBS 606.96.</title>
        <authorList>
            <consortium name="The Broad Institute Genomics Platform"/>
            <person name="Cuomo C."/>
            <person name="de Hoog S."/>
            <person name="Gorbushina A."/>
            <person name="Walker B."/>
            <person name="Young S.K."/>
            <person name="Zeng Q."/>
            <person name="Gargeya S."/>
            <person name="Fitzgerald M."/>
            <person name="Haas B."/>
            <person name="Abouelleil A."/>
            <person name="Allen A.W."/>
            <person name="Alvarado L."/>
            <person name="Arachchi H.M."/>
            <person name="Berlin A.M."/>
            <person name="Chapman S.B."/>
            <person name="Gainer-Dewar J."/>
            <person name="Goldberg J."/>
            <person name="Griggs A."/>
            <person name="Gujja S."/>
            <person name="Hansen M."/>
            <person name="Howarth C."/>
            <person name="Imamovic A."/>
            <person name="Ireland A."/>
            <person name="Larimer J."/>
            <person name="McCowan C."/>
            <person name="Murphy C."/>
            <person name="Pearson M."/>
            <person name="Poon T.W."/>
            <person name="Priest M."/>
            <person name="Roberts A."/>
            <person name="Saif S."/>
            <person name="Shea T."/>
            <person name="Sisk P."/>
            <person name="Sykes S."/>
            <person name="Wortman J."/>
            <person name="Nusbaum C."/>
            <person name="Birren B."/>
        </authorList>
    </citation>
    <scope>NUCLEOTIDE SEQUENCE [LARGE SCALE GENOMIC DNA]</scope>
    <source>
        <strain evidence="11 12">CBS 606.96</strain>
    </source>
</reference>
<evidence type="ECO:0000313" key="12">
    <source>
        <dbReference type="Proteomes" id="UP000019478"/>
    </source>
</evidence>
<dbReference type="EMBL" id="AMGY01000012">
    <property type="protein sequence ID" value="EXJ76840.1"/>
    <property type="molecule type" value="Genomic_DNA"/>
</dbReference>
<comment type="subcellular location">
    <subcellularLocation>
        <location evidence="1">Membrane</location>
    </subcellularLocation>
</comment>
<evidence type="ECO:0000313" key="11">
    <source>
        <dbReference type="EMBL" id="EXJ76840.1"/>
    </source>
</evidence>
<dbReference type="InterPro" id="IPR006593">
    <property type="entry name" value="Cyt_b561/ferric_Rdtase_TM"/>
</dbReference>
<dbReference type="SUPFAM" id="SSF49344">
    <property type="entry name" value="CBD9-like"/>
    <property type="match status" value="1"/>
</dbReference>
<accession>W9XHN8</accession>
<feature type="transmembrane region" description="Helical" evidence="8">
    <location>
        <begin position="355"/>
        <end position="376"/>
    </location>
</feature>
<dbReference type="InterPro" id="IPR015920">
    <property type="entry name" value="Cellobiose_DH-like_cyt"/>
</dbReference>
<keyword evidence="5 8" id="KW-1133">Transmembrane helix</keyword>